<dbReference type="OrthoDB" id="158614at2"/>
<organism evidence="2 3">
    <name type="scientific">Propioniciclava flava</name>
    <dbReference type="NCBI Taxonomy" id="2072026"/>
    <lineage>
        <taxon>Bacteria</taxon>
        <taxon>Bacillati</taxon>
        <taxon>Actinomycetota</taxon>
        <taxon>Actinomycetes</taxon>
        <taxon>Propionibacteriales</taxon>
        <taxon>Propionibacteriaceae</taxon>
        <taxon>Propioniciclava</taxon>
    </lineage>
</organism>
<dbReference type="InterPro" id="IPR024078">
    <property type="entry name" value="LmbE-like_dom_sf"/>
</dbReference>
<keyword evidence="1" id="KW-0862">Zinc</keyword>
<dbReference type="EMBL" id="PPCV01000003">
    <property type="protein sequence ID" value="RXW32577.1"/>
    <property type="molecule type" value="Genomic_DNA"/>
</dbReference>
<gene>
    <name evidence="2" type="ORF">C1706_05275</name>
</gene>
<protein>
    <recommendedName>
        <fullName evidence="4">GlcNAc-PI de-N-acetylase</fullName>
    </recommendedName>
</protein>
<proteinExistence type="predicted"/>
<comment type="caution">
    <text evidence="2">The sequence shown here is derived from an EMBL/GenBank/DDBJ whole genome shotgun (WGS) entry which is preliminary data.</text>
</comment>
<dbReference type="RefSeq" id="WP_129458187.1">
    <property type="nucleotide sequence ID" value="NZ_PPCV01000003.1"/>
</dbReference>
<dbReference type="PANTHER" id="PTHR12993:SF11">
    <property type="entry name" value="N-ACETYLGLUCOSAMINYL-PHOSPHATIDYLINOSITOL DE-N-ACETYLASE"/>
    <property type="match status" value="1"/>
</dbReference>
<dbReference type="Gene3D" id="3.40.50.10320">
    <property type="entry name" value="LmbE-like"/>
    <property type="match status" value="1"/>
</dbReference>
<dbReference type="Proteomes" id="UP000290624">
    <property type="component" value="Unassembled WGS sequence"/>
</dbReference>
<name>A0A4Q2EG96_9ACTN</name>
<dbReference type="GO" id="GO:0016137">
    <property type="term" value="P:glycoside metabolic process"/>
    <property type="evidence" value="ECO:0007669"/>
    <property type="project" value="UniProtKB-ARBA"/>
</dbReference>
<sequence length="257" mass="26657">MSSELLGGARRVLFVHAHPDDETLATGGLIAALADAGVEVFLLTGTRGEQGEIVPGSFTVPGAVSAGTLSAEQAEALAQHRIAEVRAAARTLGVCRVAFLGEEGARAAGLTPRRYTDSGMVWLDAAETLAGPGPDAGPDALSRAEPAEIAHDIATFATACEAEALVSYDDHGGYGHPDHIALHTPTVEAARLLGIPFWEVASDPEGPGEHVDATAYLDQVKAALAHHATQVTVDGDEVVHVGGQRQPIATRFTLRRA</sequence>
<evidence type="ECO:0000313" key="2">
    <source>
        <dbReference type="EMBL" id="RXW32577.1"/>
    </source>
</evidence>
<dbReference type="PANTHER" id="PTHR12993">
    <property type="entry name" value="N-ACETYLGLUCOSAMINYL-PHOSPHATIDYLINOSITOL DE-N-ACETYLASE-RELATED"/>
    <property type="match status" value="1"/>
</dbReference>
<evidence type="ECO:0008006" key="4">
    <source>
        <dbReference type="Google" id="ProtNLM"/>
    </source>
</evidence>
<keyword evidence="3" id="KW-1185">Reference proteome</keyword>
<reference evidence="2 3" key="1">
    <citation type="submission" date="2018-01" db="EMBL/GenBank/DDBJ databases">
        <title>Lactibacter flavus gen. nov., sp. nov., a novel bacterium of the family Propionibacteriaceae isolated from raw milk and dairy products.</title>
        <authorList>
            <person name="Wenning M."/>
            <person name="Breitenwieser F."/>
            <person name="Huptas C."/>
            <person name="von Neubeck M."/>
            <person name="Busse H.-J."/>
            <person name="Scherer S."/>
        </authorList>
    </citation>
    <scope>NUCLEOTIDE SEQUENCE [LARGE SCALE GENOMIC DNA]</scope>
    <source>
        <strain evidence="2 3">VG341</strain>
    </source>
</reference>
<dbReference type="AlphaFoldDB" id="A0A4Q2EG96"/>
<accession>A0A4Q2EG96</accession>
<dbReference type="Pfam" id="PF02585">
    <property type="entry name" value="PIG-L"/>
    <property type="match status" value="1"/>
</dbReference>
<evidence type="ECO:0000313" key="3">
    <source>
        <dbReference type="Proteomes" id="UP000290624"/>
    </source>
</evidence>
<dbReference type="SUPFAM" id="SSF102588">
    <property type="entry name" value="LmbE-like"/>
    <property type="match status" value="1"/>
</dbReference>
<dbReference type="GO" id="GO:0016811">
    <property type="term" value="F:hydrolase activity, acting on carbon-nitrogen (but not peptide) bonds, in linear amides"/>
    <property type="evidence" value="ECO:0007669"/>
    <property type="project" value="TreeGrafter"/>
</dbReference>
<evidence type="ECO:0000256" key="1">
    <source>
        <dbReference type="ARBA" id="ARBA00022833"/>
    </source>
</evidence>
<dbReference type="InterPro" id="IPR003737">
    <property type="entry name" value="GlcNAc_PI_deacetylase-related"/>
</dbReference>